<dbReference type="Proteomes" id="UP000095594">
    <property type="component" value="Unassembled WGS sequence"/>
</dbReference>
<dbReference type="Pfam" id="PF13556">
    <property type="entry name" value="HTH_30"/>
    <property type="match status" value="1"/>
</dbReference>
<dbReference type="SUPFAM" id="SSF46689">
    <property type="entry name" value="Homeodomain-like"/>
    <property type="match status" value="1"/>
</dbReference>
<reference evidence="2 3" key="1">
    <citation type="submission" date="2015-09" db="EMBL/GenBank/DDBJ databases">
        <authorList>
            <consortium name="Pathogen Informatics"/>
        </authorList>
    </citation>
    <scope>NUCLEOTIDE SEQUENCE [LARGE SCALE GENOMIC DNA]</scope>
    <source>
        <strain evidence="2 3">2789STDY5834856</strain>
    </source>
</reference>
<dbReference type="PANTHER" id="PTHR33744">
    <property type="entry name" value="CARBOHYDRATE DIACID REGULATOR"/>
    <property type="match status" value="1"/>
</dbReference>
<dbReference type="PANTHER" id="PTHR33744:SF15">
    <property type="entry name" value="CARBOHYDRATE DIACID REGULATOR"/>
    <property type="match status" value="1"/>
</dbReference>
<dbReference type="InterPro" id="IPR051448">
    <property type="entry name" value="CdaR-like_regulators"/>
</dbReference>
<dbReference type="Gene3D" id="1.10.10.2840">
    <property type="entry name" value="PucR C-terminal helix-turn-helix domain"/>
    <property type="match status" value="1"/>
</dbReference>
<dbReference type="RefSeq" id="WP_055267501.1">
    <property type="nucleotide sequence ID" value="NZ_CABIXQ010000022.1"/>
</dbReference>
<evidence type="ECO:0000259" key="1">
    <source>
        <dbReference type="Pfam" id="PF13556"/>
    </source>
</evidence>
<protein>
    <submittedName>
        <fullName evidence="2">PucR family transcriptional regulator</fullName>
    </submittedName>
</protein>
<dbReference type="AlphaFoldDB" id="A0A174JQJ7"/>
<organism evidence="2 3">
    <name type="scientific">Clostridium disporicum</name>
    <dbReference type="NCBI Taxonomy" id="84024"/>
    <lineage>
        <taxon>Bacteria</taxon>
        <taxon>Bacillati</taxon>
        <taxon>Bacillota</taxon>
        <taxon>Clostridia</taxon>
        <taxon>Eubacteriales</taxon>
        <taxon>Clostridiaceae</taxon>
        <taxon>Clostridium</taxon>
    </lineage>
</organism>
<dbReference type="InterPro" id="IPR025736">
    <property type="entry name" value="PucR_C-HTH_dom"/>
</dbReference>
<gene>
    <name evidence="2" type="ORF">ERS852471_02764</name>
</gene>
<dbReference type="OrthoDB" id="9792148at2"/>
<name>A0A174JQJ7_9CLOT</name>
<dbReference type="EMBL" id="CYZX01000022">
    <property type="protein sequence ID" value="CUO99309.1"/>
    <property type="molecule type" value="Genomic_DNA"/>
</dbReference>
<evidence type="ECO:0000313" key="2">
    <source>
        <dbReference type="EMBL" id="CUO99309.1"/>
    </source>
</evidence>
<sequence length="316" mass="37004">MKFIEKLVDDIYKSSKIPFNLNIDGFGIYSTPLFDKSQNYLTKNFKFENTKCCIKVNAAFSAILDLLIFCIKDKLEDGFLHKRDIILSLLKGEEIEPEILKATLPALTKEFYLVSIYAENNIESIYDYIKECYTDSEVEVVIYKGNIIIIGELEDARDHMESIKETIDNTFSGKYYISYSKVLDLNKINKEFEDNIAKIELAKKYNFNESIIDDRNMIFEGIIDSVSDYVKEDVFEKVNNGFLKLDTEMIKTIEVFFKCGLNLSDAAKELYIHRNTLIYRLDKIEKYTSYDIREFNNAVIFKLVFFLWKEKKTKNS</sequence>
<feature type="domain" description="PucR C-terminal helix-turn-helix" evidence="1">
    <location>
        <begin position="250"/>
        <end position="301"/>
    </location>
</feature>
<accession>A0A174JQJ7</accession>
<dbReference type="InterPro" id="IPR042070">
    <property type="entry name" value="PucR_C-HTH_sf"/>
</dbReference>
<evidence type="ECO:0000313" key="3">
    <source>
        <dbReference type="Proteomes" id="UP000095594"/>
    </source>
</evidence>
<dbReference type="InterPro" id="IPR009057">
    <property type="entry name" value="Homeodomain-like_sf"/>
</dbReference>
<proteinExistence type="predicted"/>